<sequence length="305" mass="33635">MSKRSVGITLFIVLIIAILSISCSIVPQAVKNLFATPTPTSTSTPTPTPLPPIDIKSCSEDLGCADAIKIEEFFGAYPASGEDNYVEIPFDQPVLISEEWYAVDEETLLKNKTQIEWVFTIDGQNFFQEKFLSRSTVTDYLNPDLVYPSEVLSIVLYDWQLNQPHTVTLGYRVHGDMNTGDMELTDGYEEMQTWLIKPVFIPTATLTPTSTNTPTPTPTNTPEPVVYSSPTPACQVSSSIEIENSTGGSLTLNLYGPSDFYFYLGSGITTLEICPGSYDYEAWGCGNAYDSGTINSGESHEFYCY</sequence>
<evidence type="ECO:0000313" key="2">
    <source>
        <dbReference type="EMBL" id="MPM63204.1"/>
    </source>
</evidence>
<organism evidence="2">
    <name type="scientific">bioreactor metagenome</name>
    <dbReference type="NCBI Taxonomy" id="1076179"/>
    <lineage>
        <taxon>unclassified sequences</taxon>
        <taxon>metagenomes</taxon>
        <taxon>ecological metagenomes</taxon>
    </lineage>
</organism>
<dbReference type="EMBL" id="VSSQ01019277">
    <property type="protein sequence ID" value="MPM63204.1"/>
    <property type="molecule type" value="Genomic_DNA"/>
</dbReference>
<evidence type="ECO:0000256" key="1">
    <source>
        <dbReference type="SAM" id="MobiDB-lite"/>
    </source>
</evidence>
<accession>A0A645BN35</accession>
<feature type="region of interest" description="Disordered" evidence="1">
    <location>
        <begin position="207"/>
        <end position="228"/>
    </location>
</feature>
<dbReference type="PROSITE" id="PS51257">
    <property type="entry name" value="PROKAR_LIPOPROTEIN"/>
    <property type="match status" value="1"/>
</dbReference>
<reference evidence="2" key="1">
    <citation type="submission" date="2019-08" db="EMBL/GenBank/DDBJ databases">
        <authorList>
            <person name="Kucharzyk K."/>
            <person name="Murdoch R.W."/>
            <person name="Higgins S."/>
            <person name="Loffler F."/>
        </authorList>
    </citation>
    <scope>NUCLEOTIDE SEQUENCE</scope>
</reference>
<gene>
    <name evidence="2" type="ORF">SDC9_110084</name>
</gene>
<dbReference type="AlphaFoldDB" id="A0A645BN35"/>
<protein>
    <submittedName>
        <fullName evidence="2">Uncharacterized protein</fullName>
    </submittedName>
</protein>
<proteinExistence type="predicted"/>
<comment type="caution">
    <text evidence="2">The sequence shown here is derived from an EMBL/GenBank/DDBJ whole genome shotgun (WGS) entry which is preliminary data.</text>
</comment>
<name>A0A645BN35_9ZZZZ</name>